<gene>
    <name evidence="5" type="ORF">MQE35_07860</name>
</gene>
<dbReference type="SMART" id="SM01359">
    <property type="entry name" value="A2M_N_2"/>
    <property type="match status" value="1"/>
</dbReference>
<dbReference type="InterPro" id="IPR011625">
    <property type="entry name" value="A2M_N_BRD"/>
</dbReference>
<dbReference type="PROSITE" id="PS51257">
    <property type="entry name" value="PROKAR_LIPOPROTEIN"/>
    <property type="match status" value="1"/>
</dbReference>
<dbReference type="PANTHER" id="PTHR40094:SF1">
    <property type="entry name" value="UBIQUITIN DOMAIN-CONTAINING PROTEIN"/>
    <property type="match status" value="1"/>
</dbReference>
<dbReference type="Pfam" id="PF07678">
    <property type="entry name" value="TED_complement"/>
    <property type="match status" value="1"/>
</dbReference>
<proteinExistence type="inferred from homology"/>
<dbReference type="SMART" id="SM01360">
    <property type="entry name" value="A2M"/>
    <property type="match status" value="1"/>
</dbReference>
<dbReference type="InterPro" id="IPR008930">
    <property type="entry name" value="Terpenoid_cyclase/PrenylTrfase"/>
</dbReference>
<feature type="domain" description="Alpha-2-macroglobulin bait region" evidence="3">
    <location>
        <begin position="986"/>
        <end position="1128"/>
    </location>
</feature>
<dbReference type="Pfam" id="PF11974">
    <property type="entry name" value="bMG3"/>
    <property type="match status" value="1"/>
</dbReference>
<dbReference type="Pfam" id="PF17972">
    <property type="entry name" value="bMG5"/>
    <property type="match status" value="1"/>
</dbReference>
<dbReference type="InterPro" id="IPR001599">
    <property type="entry name" value="Macroglobln_a2"/>
</dbReference>
<dbReference type="InterPro" id="IPR002890">
    <property type="entry name" value="MG2"/>
</dbReference>
<evidence type="ECO:0000259" key="4">
    <source>
        <dbReference type="SMART" id="SM01360"/>
    </source>
</evidence>
<dbReference type="GO" id="GO:0005615">
    <property type="term" value="C:extracellular space"/>
    <property type="evidence" value="ECO:0007669"/>
    <property type="project" value="InterPro"/>
</dbReference>
<dbReference type="InterPro" id="IPR013783">
    <property type="entry name" value="Ig-like_fold"/>
</dbReference>
<name>A0A9E6ZUK3_9FLAO</name>
<sequence length="1846" mass="207309">MKFQQFTFLIFAILLIVSCKKKTTEEEIKEQISNLYKYREYVTDVSPGIISAHSDIRVVLKNPVQGWTNNMDLPSDLVKITPNVSGRLIALDNQTVSFIPESPLQQDTEYNFTLELDEIIPDIPSDLKNFSFKVKTIKQQFHVATDNLQSYSKDWQYLEGTLRSSDKLNIETAKQLITAVQNDKKLQVRFDKNLKEGTQLTFKIDSIKRNIEDSEIKISWDGTPFNIDTKGESTLKIPGQNNFSVVEVNVFDGATQFIEINFSDPVKKNQNFEGLVVVEGTKKLKFSADRNVLKVYPDKEITGTALLEIFQGIQSAEGYKLKNIFRDNIAFEQLKPEVRMIQSGTILPSSNNLKINFEAVSLKAVEVRVVRIYENNVLQFLQRDNLNGSNELRRVGRPVAKKTLQLQSNISQNISKWKAYSLDLKEVITPEPGAIYRVEFSFNKKHSAYKCDNNNSEDNISSEEENFDEEIAESSYWNEAESYYEDGYYYGYDYDWEERDNPCHSSYYMNKKVGANVLASDLGITVKKGENNSYFVSVNNIVTTAPLPGTKVIFYNYQQQQIGEVITDEEGTSIFDSDIPAAFAIVERGTEKTYVKLNDGNVLSVSKFDVAGVKLKKGIKGFIYGERGVWRPGDTLFLSFMLNDNDNDLPANHPVKFELSDPYGKITHREVKTYGINNVYTFTVKTNENAPTGNWQAKVSVGGVTFSKSLKIETIKPNRLKIKAGFEGETLSGNQPVKGNLEVTWLHGAVAKNLKADVQAKFSEQKTGFPGFEDYIFDDPTRRFSSEEQTVFDGRINSEGKASFTLSPQINEKSPGLLKASFVTKVYENGGDFSTDVFSKTYSPYSTYVGLSTPKGDAARGMLLTEVKHNFDVVTLDDHGKPKAVKGLKVTVYKINWKWWWDTSEDNISTYNGSRYNENIFSTTINTNEQGKGNFQFELNYPEWGRYLVRVEDSNGGHATGKAIYIDWPGWAGKSRKEDPSAATMLVFSTDKKTYNVGETAVVTFPSSGEGRALVTIENGSEVLESLWVTPQKEETKFELPIRDIYTPNVYINITLLQPHANTANDLPIRLYGLVPVTVENPEKRLEPQINMPDVLRPEEKVKVAVSEKTGKAMTYTLAIVDEGLLDLTRFKTPSPWDHFNAREALGVKTWDIYDDVIGAYGGRIDQIFSIGGDDEAAGAKNKKANRFKPVVLYFGPFNLKEGETKTHEINIPKYVGSVRTMVVAGNSSIEAYGNAEKATPVRKPLMVLASLPRKITPGEKVTLPVTVFAMENKVKNVTLRLKENKAFRVAGETSQNVSFSQPDEKMAYFELEVADFTGIGKVEVEASGNGEKASYEVEIDVVNPNPVTTVVTDITLEPGSEQSINLETFGISGSNTAQIEFSTLPPMDFTSRLQYLIKYPHGCIEQTTSAAFPQLFLADIFDLTNDKKTQIQQNIKHAIKKLSNYQLPGGGFSYWSGQNYANDWGTSYAGHFLLEAEKKGYVLPIGFKSGWIQYQKTAAKQWRKSENTSDLAQAYRLYTLALAGNADVSSMNRLRETPYISNEAKHRLAAAYALTGQKSAAIEIFSAANIDHQPVKNDYYTYGSVERNRAMALETLILLDRKSEAQELSKTIAKTLSDKRWMSTQSTAYSLLAMAKFAKYIGGKGVNVSFALNGNAESISTALSLANRRLNIKEGNNSIVLKNNKDNTVFIRVLNSGILPVAQEKEEIRNLGVQVVYKGRDGSIMGVNQLGQGTDFIAEVTITNKKGEPVKNMALTQIIPSGWEIVNTRFTDFGDFVENDATYTDIRDDRINFYFDLKKYESKTFRVLLNASYLGTYYLPGIQVEAMYDNDYMARTKGRWIEVTQ</sequence>
<comment type="similarity">
    <text evidence="1">Belongs to the protease inhibitor I39 (alpha-2-macroglobulin) family. Bacterial alpha-2-macroglobulin subfamily.</text>
</comment>
<dbReference type="InterPro" id="IPR041246">
    <property type="entry name" value="Bact_MG10"/>
</dbReference>
<dbReference type="Gene3D" id="2.60.40.10">
    <property type="entry name" value="Immunoglobulins"/>
    <property type="match status" value="1"/>
</dbReference>
<dbReference type="PANTHER" id="PTHR40094">
    <property type="entry name" value="ALPHA-2-MACROGLOBULIN HOMOLOG"/>
    <property type="match status" value="1"/>
</dbReference>
<keyword evidence="6" id="KW-1185">Reference proteome</keyword>
<dbReference type="SMART" id="SM01419">
    <property type="entry name" value="Thiol-ester_cl"/>
    <property type="match status" value="1"/>
</dbReference>
<dbReference type="Pfam" id="PF17962">
    <property type="entry name" value="bMG6"/>
    <property type="match status" value="1"/>
</dbReference>
<protein>
    <submittedName>
        <fullName evidence="5">MG2 domain-containing protein</fullName>
    </submittedName>
</protein>
<dbReference type="Proteomes" id="UP000831290">
    <property type="component" value="Chromosome"/>
</dbReference>
<organism evidence="5 6">
    <name type="scientific">Abyssalbus ytuae</name>
    <dbReference type="NCBI Taxonomy" id="2926907"/>
    <lineage>
        <taxon>Bacteria</taxon>
        <taxon>Pseudomonadati</taxon>
        <taxon>Bacteroidota</taxon>
        <taxon>Flavobacteriia</taxon>
        <taxon>Flavobacteriales</taxon>
        <taxon>Flavobacteriaceae</taxon>
        <taxon>Abyssalbus</taxon>
    </lineage>
</organism>
<evidence type="ECO:0000313" key="6">
    <source>
        <dbReference type="Proteomes" id="UP000831290"/>
    </source>
</evidence>
<evidence type="ECO:0000313" key="5">
    <source>
        <dbReference type="EMBL" id="UOB19203.1"/>
    </source>
</evidence>
<keyword evidence="2" id="KW-0732">Signal</keyword>
<dbReference type="InterPro" id="IPR051802">
    <property type="entry name" value="YfhM-like"/>
</dbReference>
<dbReference type="Pfam" id="PF07703">
    <property type="entry name" value="A2M_BRD"/>
    <property type="match status" value="1"/>
</dbReference>
<evidence type="ECO:0000256" key="2">
    <source>
        <dbReference type="ARBA" id="ARBA00022729"/>
    </source>
</evidence>
<dbReference type="Pfam" id="PF17973">
    <property type="entry name" value="bMG10"/>
    <property type="match status" value="1"/>
</dbReference>
<dbReference type="InterPro" id="IPR041203">
    <property type="entry name" value="Bact_A2M_MG5"/>
</dbReference>
<dbReference type="Pfam" id="PF00207">
    <property type="entry name" value="A2M"/>
    <property type="match status" value="1"/>
</dbReference>
<dbReference type="EMBL" id="CP094358">
    <property type="protein sequence ID" value="UOB19203.1"/>
    <property type="molecule type" value="Genomic_DNA"/>
</dbReference>
<evidence type="ECO:0000259" key="3">
    <source>
        <dbReference type="SMART" id="SM01359"/>
    </source>
</evidence>
<dbReference type="InterPro" id="IPR021868">
    <property type="entry name" value="Alpha_2_Macroglob_MG3"/>
</dbReference>
<dbReference type="SUPFAM" id="SSF48239">
    <property type="entry name" value="Terpenoid cyclases/Protein prenyltransferases"/>
    <property type="match status" value="1"/>
</dbReference>
<reference evidence="5" key="1">
    <citation type="submission" date="2022-03" db="EMBL/GenBank/DDBJ databases">
        <title>Description of Abyssus ytuae gen. nov., sp. nov., a novel member of the family Flavobacteriaceae isolated from the sediment of Mariana Trench.</title>
        <authorList>
            <person name="Zhang J."/>
            <person name="Xu X."/>
        </authorList>
    </citation>
    <scope>NUCLEOTIDE SEQUENCE</scope>
    <source>
        <strain evidence="5">MT3330</strain>
    </source>
</reference>
<dbReference type="RefSeq" id="WP_255845820.1">
    <property type="nucleotide sequence ID" value="NZ_CP094358.1"/>
</dbReference>
<dbReference type="InterPro" id="IPR047565">
    <property type="entry name" value="Alpha-macroglob_thiol-ester_cl"/>
</dbReference>
<dbReference type="InterPro" id="IPR011626">
    <property type="entry name" value="Alpha-macroglobulin_TED"/>
</dbReference>
<dbReference type="InterPro" id="IPR041462">
    <property type="entry name" value="Bact_A2M_MG6"/>
</dbReference>
<dbReference type="GO" id="GO:0004866">
    <property type="term" value="F:endopeptidase inhibitor activity"/>
    <property type="evidence" value="ECO:0007669"/>
    <property type="project" value="InterPro"/>
</dbReference>
<dbReference type="CDD" id="cd02891">
    <property type="entry name" value="A2M_like"/>
    <property type="match status" value="1"/>
</dbReference>
<evidence type="ECO:0000256" key="1">
    <source>
        <dbReference type="ARBA" id="ARBA00010556"/>
    </source>
</evidence>
<dbReference type="KEGG" id="fbm:MQE35_07860"/>
<dbReference type="Pfam" id="PF01835">
    <property type="entry name" value="MG2"/>
    <property type="match status" value="1"/>
</dbReference>
<accession>A0A9E6ZUK3</accession>
<dbReference type="Gene3D" id="2.60.40.1930">
    <property type="match status" value="1"/>
</dbReference>
<feature type="domain" description="Alpha-2-macroglobulin" evidence="4">
    <location>
        <begin position="1191"/>
        <end position="1282"/>
    </location>
</feature>
<dbReference type="Gene3D" id="1.50.10.20">
    <property type="match status" value="1"/>
</dbReference>